<feature type="non-terminal residue" evidence="1">
    <location>
        <position position="1"/>
    </location>
</feature>
<accession>A0A8S2ZA43</accession>
<reference evidence="1" key="1">
    <citation type="submission" date="2021-02" db="EMBL/GenBank/DDBJ databases">
        <authorList>
            <person name="Nowell W R."/>
        </authorList>
    </citation>
    <scope>NUCLEOTIDE SEQUENCE</scope>
</reference>
<gene>
    <name evidence="1" type="ORF">SRO942_LOCUS49173</name>
</gene>
<evidence type="ECO:0000313" key="2">
    <source>
        <dbReference type="Proteomes" id="UP000681722"/>
    </source>
</evidence>
<name>A0A8S2ZA43_9BILA</name>
<evidence type="ECO:0000313" key="1">
    <source>
        <dbReference type="EMBL" id="CAF4610185.1"/>
    </source>
</evidence>
<sequence length="97" mass="10852">GIGGTVKRLVWSAILAGGVCRSAEDFIKIAKAKTKKVILIEITNNDIDNSKTKLENIFKTAKSIPETLKMHSVKVVDNNTLEFRYYSTCSQKKTVKY</sequence>
<dbReference type="EMBL" id="CAJOBC010130265">
    <property type="protein sequence ID" value="CAF4610185.1"/>
    <property type="molecule type" value="Genomic_DNA"/>
</dbReference>
<organism evidence="1 2">
    <name type="scientific">Didymodactylos carnosus</name>
    <dbReference type="NCBI Taxonomy" id="1234261"/>
    <lineage>
        <taxon>Eukaryota</taxon>
        <taxon>Metazoa</taxon>
        <taxon>Spiralia</taxon>
        <taxon>Gnathifera</taxon>
        <taxon>Rotifera</taxon>
        <taxon>Eurotatoria</taxon>
        <taxon>Bdelloidea</taxon>
        <taxon>Philodinida</taxon>
        <taxon>Philodinidae</taxon>
        <taxon>Didymodactylos</taxon>
    </lineage>
</organism>
<dbReference type="Proteomes" id="UP000681722">
    <property type="component" value="Unassembled WGS sequence"/>
</dbReference>
<proteinExistence type="predicted"/>
<dbReference type="OrthoDB" id="10043418at2759"/>
<protein>
    <submittedName>
        <fullName evidence="1">Uncharacterized protein</fullName>
    </submittedName>
</protein>
<comment type="caution">
    <text evidence="1">The sequence shown here is derived from an EMBL/GenBank/DDBJ whole genome shotgun (WGS) entry which is preliminary data.</text>
</comment>
<dbReference type="AlphaFoldDB" id="A0A8S2ZA43"/>